<protein>
    <submittedName>
        <fullName evidence="2">Uncharacterized protein</fullName>
    </submittedName>
</protein>
<keyword evidence="1" id="KW-0472">Membrane</keyword>
<evidence type="ECO:0000313" key="2">
    <source>
        <dbReference type="EMBL" id="QEQ96607.1"/>
    </source>
</evidence>
<sequence>MARYNRSYRGQRSRYSVGRELALEHIRQAESLSRELGGTDKDVKSYFFSLNKEQLSRVLDEYEQLHGRPASEYARKTLAKWQSGSVHMSGMVAERLFALLPKHMPIEKKFQLTESLWQHLGPSSSRNLYVNPSVSFDEVSAAVKSHLEVDVLSYKIPEQMERRFEWLSQGDIEVKQELLNFLRSKEKELAGESLRINLPILYDHINTAEGDNTHHLAHKLQIGRNEIVVNITNAVDGITEVAPRIATSSSSDTDWIWLWWIIGIGLLIVLFNG</sequence>
<dbReference type="RefSeq" id="WP_138987218.1">
    <property type="nucleotide sequence ID" value="NZ_CP043869.1"/>
</dbReference>
<name>A0A5P1RAI2_9GAMM</name>
<feature type="transmembrane region" description="Helical" evidence="1">
    <location>
        <begin position="255"/>
        <end position="272"/>
    </location>
</feature>
<dbReference type="Proteomes" id="UP000324760">
    <property type="component" value="Chromosome"/>
</dbReference>
<gene>
    <name evidence="2" type="ORF">F0U83_07715</name>
</gene>
<keyword evidence="1" id="KW-1133">Transmembrane helix</keyword>
<accession>A0A5P1RAI2</accession>
<organism evidence="2 3">
    <name type="scientific">Neptunomonas concharum</name>
    <dbReference type="NCBI Taxonomy" id="1031538"/>
    <lineage>
        <taxon>Bacteria</taxon>
        <taxon>Pseudomonadati</taxon>
        <taxon>Pseudomonadota</taxon>
        <taxon>Gammaproteobacteria</taxon>
        <taxon>Oceanospirillales</taxon>
        <taxon>Oceanospirillaceae</taxon>
        <taxon>Neptunomonas</taxon>
    </lineage>
</organism>
<keyword evidence="1" id="KW-0812">Transmembrane</keyword>
<dbReference type="AlphaFoldDB" id="A0A5P1RAI2"/>
<evidence type="ECO:0000256" key="1">
    <source>
        <dbReference type="SAM" id="Phobius"/>
    </source>
</evidence>
<keyword evidence="3" id="KW-1185">Reference proteome</keyword>
<evidence type="ECO:0000313" key="3">
    <source>
        <dbReference type="Proteomes" id="UP000324760"/>
    </source>
</evidence>
<dbReference type="KEGG" id="ncu:F0U83_07715"/>
<dbReference type="OrthoDB" id="7850467at2"/>
<dbReference type="EMBL" id="CP043869">
    <property type="protein sequence ID" value="QEQ96607.1"/>
    <property type="molecule type" value="Genomic_DNA"/>
</dbReference>
<reference evidence="2 3" key="1">
    <citation type="journal article" date="2019" name="Biochem. Eng. J.">
        <title>Metabolic engineering of the marine bacteria Neptunomonas concharum for the production of acetoin and meso-2,3-butanediol from acetate.</title>
        <authorList>
            <person name="Li W."/>
            <person name="Pu N."/>
            <person name="Liu C.-X."/>
            <person name="Yuan Q.-P."/>
            <person name="Li Z.-J."/>
        </authorList>
    </citation>
    <scope>NUCLEOTIDE SEQUENCE [LARGE SCALE GENOMIC DNA]</scope>
    <source>
        <strain evidence="2 3">JCM17730</strain>
    </source>
</reference>
<proteinExistence type="predicted"/>